<dbReference type="PROSITE" id="PS51006">
    <property type="entry name" value="PABS_2"/>
    <property type="match status" value="1"/>
</dbReference>
<feature type="transmembrane region" description="Helical" evidence="5">
    <location>
        <begin position="61"/>
        <end position="84"/>
    </location>
</feature>
<comment type="similarity">
    <text evidence="1">Belongs to the spermidine/spermine synthase family.</text>
</comment>
<organism evidence="7">
    <name type="scientific">Flexilinea flocculi</name>
    <dbReference type="NCBI Taxonomy" id="1678840"/>
    <lineage>
        <taxon>Bacteria</taxon>
        <taxon>Bacillati</taxon>
        <taxon>Chloroflexota</taxon>
        <taxon>Anaerolineae</taxon>
        <taxon>Anaerolineales</taxon>
        <taxon>Anaerolineaceae</taxon>
        <taxon>Flexilinea</taxon>
    </lineage>
</organism>
<keyword evidence="2 4" id="KW-0808">Transferase</keyword>
<gene>
    <name evidence="7" type="ORF">ATC1_131259</name>
</gene>
<keyword evidence="5" id="KW-0472">Membrane</keyword>
<feature type="domain" description="PABS" evidence="6">
    <location>
        <begin position="200"/>
        <end position="435"/>
    </location>
</feature>
<feature type="transmembrane region" description="Helical" evidence="5">
    <location>
        <begin position="29"/>
        <end position="49"/>
    </location>
</feature>
<sequence>MAFFSGLCSMAIEMTASRMLQNFFSATNIIWACIIGSILIYLSVGNWIGGKIVEKTPNRKLLSVLLILSGVSTCVIPLLSRPLLQKSANALNEQQFLYLIFLFFLLLCILSIPMLILGMINPISIYFYNHAGHPFGNSIGSILSSSTLGSFAGTFIPVFFLIPQFGTSRALIIIGFLLIGVGIGGWIFSESEQKRFLIIAMLFFPVSEFFLISPKVKNSSNQIYEKESMYNYIEIVEEHNFSLLKINEGQAIQSIYHPEQVNYYGPWEQILTAPYLVNYPVESESIKNAAILGLAGGTAAMQLKKIFPDVVIDGYEIDPDIIDAAKKHMGLNENVAAIHLVDARIGITQSKNQYDLIMADAYKPPYIAPNLCTYEFFLMISKKLSDSGVLIVNVGRSETSRYLLESLATTAGAVFPCLCVVDIPNSMNSILFASNKKLSYENLLRNYSDLSSESNVPKLLIETLSVALGNFQENPGKEGLFLSDDSVPVDRIINQMIFGSVFR</sequence>
<dbReference type="InterPro" id="IPR030374">
    <property type="entry name" value="PABS"/>
</dbReference>
<proteinExistence type="inferred from homology"/>
<evidence type="ECO:0000256" key="1">
    <source>
        <dbReference type="ARBA" id="ARBA00007867"/>
    </source>
</evidence>
<dbReference type="GO" id="GO:0006596">
    <property type="term" value="P:polyamine biosynthetic process"/>
    <property type="evidence" value="ECO:0007669"/>
    <property type="project" value="UniProtKB-UniRule"/>
</dbReference>
<feature type="transmembrane region" description="Helical" evidence="5">
    <location>
        <begin position="168"/>
        <end position="189"/>
    </location>
</feature>
<evidence type="ECO:0000313" key="8">
    <source>
        <dbReference type="Proteomes" id="UP000053370"/>
    </source>
</evidence>
<dbReference type="Proteomes" id="UP000053370">
    <property type="component" value="Unassembled WGS sequence"/>
</dbReference>
<feature type="active site" description="Proton acceptor" evidence="4">
    <location>
        <position position="360"/>
    </location>
</feature>
<dbReference type="PANTHER" id="PTHR43317:SF1">
    <property type="entry name" value="THERMOSPERMINE SYNTHASE ACAULIS5"/>
    <property type="match status" value="1"/>
</dbReference>
<evidence type="ECO:0000256" key="5">
    <source>
        <dbReference type="SAM" id="Phobius"/>
    </source>
</evidence>
<feature type="transmembrane region" description="Helical" evidence="5">
    <location>
        <begin position="196"/>
        <end position="213"/>
    </location>
</feature>
<evidence type="ECO:0000259" key="6">
    <source>
        <dbReference type="PROSITE" id="PS51006"/>
    </source>
</evidence>
<dbReference type="AlphaFoldDB" id="A0A0S7BLR0"/>
<dbReference type="Gene3D" id="3.40.50.150">
    <property type="entry name" value="Vaccinia Virus protein VP39"/>
    <property type="match status" value="1"/>
</dbReference>
<evidence type="ECO:0000256" key="3">
    <source>
        <dbReference type="ARBA" id="ARBA00023115"/>
    </source>
</evidence>
<dbReference type="STRING" id="1678840.ATC1_131259"/>
<keyword evidence="5" id="KW-0812">Transmembrane</keyword>
<keyword evidence="8" id="KW-1185">Reference proteome</keyword>
<dbReference type="CDD" id="cd02440">
    <property type="entry name" value="AdoMet_MTases"/>
    <property type="match status" value="1"/>
</dbReference>
<dbReference type="Pfam" id="PF01564">
    <property type="entry name" value="Spermine_synth"/>
    <property type="match status" value="1"/>
</dbReference>
<evidence type="ECO:0000256" key="2">
    <source>
        <dbReference type="ARBA" id="ARBA00022679"/>
    </source>
</evidence>
<accession>A0A0S7BLR0</accession>
<feature type="transmembrane region" description="Helical" evidence="5">
    <location>
        <begin position="96"/>
        <end position="120"/>
    </location>
</feature>
<dbReference type="GO" id="GO:0016740">
    <property type="term" value="F:transferase activity"/>
    <property type="evidence" value="ECO:0007669"/>
    <property type="project" value="UniProtKB-UniRule"/>
</dbReference>
<keyword evidence="5" id="KW-1133">Transmembrane helix</keyword>
<reference evidence="7" key="1">
    <citation type="journal article" date="2015" name="Genome Announc.">
        <title>Draft Genome Sequence of Anaerolineae Strain TC1, a Novel Isolate from a Methanogenic Wastewater Treatment System.</title>
        <authorList>
            <person name="Matsuura N."/>
            <person name="Tourlousse D.M."/>
            <person name="Sun L."/>
            <person name="Toyonaga M."/>
            <person name="Kuroda K."/>
            <person name="Ohashi A."/>
            <person name="Cruz R."/>
            <person name="Yamaguchi T."/>
            <person name="Sekiguchi Y."/>
        </authorList>
    </citation>
    <scope>NUCLEOTIDE SEQUENCE [LARGE SCALE GENOMIC DNA]</scope>
    <source>
        <strain evidence="7">TC1</strain>
    </source>
</reference>
<feature type="transmembrane region" description="Helical" evidence="5">
    <location>
        <begin position="141"/>
        <end position="162"/>
    </location>
</feature>
<dbReference type="NCBIfam" id="NF037959">
    <property type="entry name" value="MFS_SpdSyn"/>
    <property type="match status" value="1"/>
</dbReference>
<evidence type="ECO:0000313" key="7">
    <source>
        <dbReference type="EMBL" id="GAP41274.1"/>
    </source>
</evidence>
<dbReference type="SUPFAM" id="SSF53335">
    <property type="entry name" value="S-adenosyl-L-methionine-dependent methyltransferases"/>
    <property type="match status" value="1"/>
</dbReference>
<dbReference type="InterPro" id="IPR029063">
    <property type="entry name" value="SAM-dependent_MTases_sf"/>
</dbReference>
<dbReference type="EMBL" id="DF968181">
    <property type="protein sequence ID" value="GAP41274.1"/>
    <property type="molecule type" value="Genomic_DNA"/>
</dbReference>
<name>A0A0S7BLR0_9CHLR</name>
<protein>
    <submittedName>
        <fullName evidence="7">Spermidine synthase</fullName>
    </submittedName>
</protein>
<evidence type="ECO:0000256" key="4">
    <source>
        <dbReference type="PROSITE-ProRule" id="PRU00354"/>
    </source>
</evidence>
<dbReference type="PANTHER" id="PTHR43317">
    <property type="entry name" value="THERMOSPERMINE SYNTHASE ACAULIS5"/>
    <property type="match status" value="1"/>
</dbReference>
<keyword evidence="3 4" id="KW-0620">Polyamine biosynthesis</keyword>